<protein>
    <recommendedName>
        <fullName evidence="6">carboxylesterase</fullName>
        <ecNumber evidence="6">3.1.1.1</ecNumber>
    </recommendedName>
</protein>
<accession>A0A6P8Y0Y2</accession>
<evidence type="ECO:0000256" key="1">
    <source>
        <dbReference type="ARBA" id="ARBA00005964"/>
    </source>
</evidence>
<dbReference type="GeneID" id="117576456"/>
<dbReference type="SUPFAM" id="SSF53474">
    <property type="entry name" value="alpha/beta-Hydrolases"/>
    <property type="match status" value="1"/>
</dbReference>
<evidence type="ECO:0000259" key="7">
    <source>
        <dbReference type="Pfam" id="PF00135"/>
    </source>
</evidence>
<dbReference type="InterPro" id="IPR029058">
    <property type="entry name" value="AB_hydrolase_fold"/>
</dbReference>
<name>A0A6P8Y0Y2_DROAB</name>
<keyword evidence="2" id="KW-0719">Serine esterase</keyword>
<comment type="similarity">
    <text evidence="1">Belongs to the type-B carboxylesterase/lipase family.</text>
</comment>
<dbReference type="InterPro" id="IPR002018">
    <property type="entry name" value="CarbesteraseB"/>
</dbReference>
<evidence type="ECO:0000256" key="3">
    <source>
        <dbReference type="ARBA" id="ARBA00022801"/>
    </source>
</evidence>
<keyword evidence="8" id="KW-1185">Reference proteome</keyword>
<dbReference type="Proteomes" id="UP000515160">
    <property type="component" value="Chromosome 2R"/>
</dbReference>
<evidence type="ECO:0000256" key="4">
    <source>
        <dbReference type="ARBA" id="ARBA00023157"/>
    </source>
</evidence>
<dbReference type="Gene3D" id="3.40.50.1820">
    <property type="entry name" value="alpha/beta hydrolase"/>
    <property type="match status" value="1"/>
</dbReference>
<reference evidence="9" key="1">
    <citation type="submission" date="2025-08" db="UniProtKB">
        <authorList>
            <consortium name="RefSeq"/>
        </authorList>
    </citation>
    <scope>IDENTIFICATION</scope>
    <source>
        <strain evidence="9">15112-1751.03</strain>
        <tissue evidence="9">Whole Adult</tissue>
    </source>
</reference>
<evidence type="ECO:0000256" key="5">
    <source>
        <dbReference type="ARBA" id="ARBA00023180"/>
    </source>
</evidence>
<gene>
    <name evidence="9" type="primary">LOC117576456</name>
</gene>
<dbReference type="AlphaFoldDB" id="A0A6P8Y0Y2"/>
<sequence length="445" mass="50136">MLKFGRKSKIKILQLLGLKLNYSKCPETKVLKLPIGNVKGKYQTGYCGNSFYSFEGIPYGKPPIGDLRFRPPQPAEPWKELDCRYEADPPVQFIRDTGEVLGKEDCLKLNVYTKHFDTTKQPLPVIVYFHGGGFRENGAIRSKYGPDYLMREDIVFVIFSYRLCVLGFLRLSDPDLGVPGNAGIHDQMLALRWVNKYISHFNGDAKNITIMGTSAGAGSVHFMMCLPQASDLFQRCIMMSGCMMCPWVNVPETETFAYRLANAKGYKGSTADADVLKFLCSLSAEELVSHHLFGPKERCFGHLYPFVPSLETQHSSTGARGGLLNRPFAQMMREAWSTNLPLLMGHTSFEGLVMYPYCKVNNGHMIDLLIQQPALILPYDRYVSLSNDERVEHAQKLISFHYGPRTISKSNVIQTLDLQMFFAWNAQSGSFSTGICHCSHIYVPL</sequence>
<dbReference type="GO" id="GO:0106435">
    <property type="term" value="F:carboxylesterase activity"/>
    <property type="evidence" value="ECO:0007669"/>
    <property type="project" value="UniProtKB-EC"/>
</dbReference>
<keyword evidence="5" id="KW-0325">Glycoprotein</keyword>
<organism evidence="8 9">
    <name type="scientific">Drosophila albomicans</name>
    <name type="common">Fruit fly</name>
    <dbReference type="NCBI Taxonomy" id="7291"/>
    <lineage>
        <taxon>Eukaryota</taxon>
        <taxon>Metazoa</taxon>
        <taxon>Ecdysozoa</taxon>
        <taxon>Arthropoda</taxon>
        <taxon>Hexapoda</taxon>
        <taxon>Insecta</taxon>
        <taxon>Pterygota</taxon>
        <taxon>Neoptera</taxon>
        <taxon>Endopterygota</taxon>
        <taxon>Diptera</taxon>
        <taxon>Brachycera</taxon>
        <taxon>Muscomorpha</taxon>
        <taxon>Ephydroidea</taxon>
        <taxon>Drosophilidae</taxon>
        <taxon>Drosophila</taxon>
    </lineage>
</organism>
<keyword evidence="3" id="KW-0378">Hydrolase</keyword>
<proteinExistence type="inferred from homology"/>
<dbReference type="RefSeq" id="XP_034117120.2">
    <property type="nucleotide sequence ID" value="XM_034261229.2"/>
</dbReference>
<feature type="domain" description="Carboxylesterase type B" evidence="7">
    <location>
        <begin position="28"/>
        <end position="363"/>
    </location>
</feature>
<keyword evidence="4" id="KW-1015">Disulfide bond</keyword>
<evidence type="ECO:0000256" key="2">
    <source>
        <dbReference type="ARBA" id="ARBA00022487"/>
    </source>
</evidence>
<evidence type="ECO:0000256" key="6">
    <source>
        <dbReference type="ARBA" id="ARBA00039155"/>
    </source>
</evidence>
<evidence type="ECO:0000313" key="9">
    <source>
        <dbReference type="RefSeq" id="XP_034117120.2"/>
    </source>
</evidence>
<dbReference type="PANTHER" id="PTHR43142">
    <property type="entry name" value="CARBOXYLIC ESTER HYDROLASE"/>
    <property type="match status" value="1"/>
</dbReference>
<dbReference type="EC" id="3.1.1.1" evidence="6"/>
<evidence type="ECO:0000313" key="8">
    <source>
        <dbReference type="Proteomes" id="UP000515160"/>
    </source>
</evidence>
<dbReference type="Pfam" id="PF00135">
    <property type="entry name" value="COesterase"/>
    <property type="match status" value="1"/>
</dbReference>
<dbReference type="PANTHER" id="PTHR43142:SF1">
    <property type="entry name" value="CARBOXYLIC ESTER HYDROLASE"/>
    <property type="match status" value="1"/>
</dbReference>
<dbReference type="OrthoDB" id="19653at2759"/>